<sequence length="203" mass="22545">GWTVLIQQFFRLKEAHCENCGGPHPAYYRSCPLWNQEKDILAVKVKENLSYADAKKRFSFLSKGGYAEVVRRGPAPRSETKATQVSTEILVADLRAPSPQQGQHATPLGKDGPPIAVPALPFKTVTKVSRLPLLVERALQLIPLVKTGQHRLHLSTQAALLWRRKSEDLSLSHWRGSQEPRSCVCGSQGLCQVHCPGHFRGHS</sequence>
<accession>A0AC60Q1K6</accession>
<proteinExistence type="predicted"/>
<dbReference type="Proteomes" id="UP000805193">
    <property type="component" value="Unassembled WGS sequence"/>
</dbReference>
<name>A0AC60Q1K6_IXOPE</name>
<keyword evidence="2" id="KW-1185">Reference proteome</keyword>
<protein>
    <submittedName>
        <fullName evidence="1">Uncharacterized protein</fullName>
    </submittedName>
</protein>
<gene>
    <name evidence="1" type="ORF">HPB47_026077</name>
</gene>
<dbReference type="EMBL" id="JABSTQ010009679">
    <property type="protein sequence ID" value="KAG0426847.1"/>
    <property type="molecule type" value="Genomic_DNA"/>
</dbReference>
<feature type="non-terminal residue" evidence="1">
    <location>
        <position position="1"/>
    </location>
</feature>
<reference evidence="1 2" key="1">
    <citation type="journal article" date="2020" name="Cell">
        <title>Large-Scale Comparative Analyses of Tick Genomes Elucidate Their Genetic Diversity and Vector Capacities.</title>
        <authorList>
            <consortium name="Tick Genome and Microbiome Consortium (TIGMIC)"/>
            <person name="Jia N."/>
            <person name="Wang J."/>
            <person name="Shi W."/>
            <person name="Du L."/>
            <person name="Sun Y."/>
            <person name="Zhan W."/>
            <person name="Jiang J.F."/>
            <person name="Wang Q."/>
            <person name="Zhang B."/>
            <person name="Ji P."/>
            <person name="Bell-Sakyi L."/>
            <person name="Cui X.M."/>
            <person name="Yuan T.T."/>
            <person name="Jiang B.G."/>
            <person name="Yang W.F."/>
            <person name="Lam T.T."/>
            <person name="Chang Q.C."/>
            <person name="Ding S.J."/>
            <person name="Wang X.J."/>
            <person name="Zhu J.G."/>
            <person name="Ruan X.D."/>
            <person name="Zhao L."/>
            <person name="Wei J.T."/>
            <person name="Ye R.Z."/>
            <person name="Que T.C."/>
            <person name="Du C.H."/>
            <person name="Zhou Y.H."/>
            <person name="Cheng J.X."/>
            <person name="Dai P.F."/>
            <person name="Guo W.B."/>
            <person name="Han X.H."/>
            <person name="Huang E.J."/>
            <person name="Li L.F."/>
            <person name="Wei W."/>
            <person name="Gao Y.C."/>
            <person name="Liu J.Z."/>
            <person name="Shao H.Z."/>
            <person name="Wang X."/>
            <person name="Wang C.C."/>
            <person name="Yang T.C."/>
            <person name="Huo Q.B."/>
            <person name="Li W."/>
            <person name="Chen H.Y."/>
            <person name="Chen S.E."/>
            <person name="Zhou L.G."/>
            <person name="Ni X.B."/>
            <person name="Tian J.H."/>
            <person name="Sheng Y."/>
            <person name="Liu T."/>
            <person name="Pan Y.S."/>
            <person name="Xia L.Y."/>
            <person name="Li J."/>
            <person name="Zhao F."/>
            <person name="Cao W.C."/>
        </authorList>
    </citation>
    <scope>NUCLEOTIDE SEQUENCE [LARGE SCALE GENOMIC DNA]</scope>
    <source>
        <strain evidence="1">Iper-2018</strain>
    </source>
</reference>
<evidence type="ECO:0000313" key="1">
    <source>
        <dbReference type="EMBL" id="KAG0426847.1"/>
    </source>
</evidence>
<comment type="caution">
    <text evidence="1">The sequence shown here is derived from an EMBL/GenBank/DDBJ whole genome shotgun (WGS) entry which is preliminary data.</text>
</comment>
<evidence type="ECO:0000313" key="2">
    <source>
        <dbReference type="Proteomes" id="UP000805193"/>
    </source>
</evidence>
<organism evidence="1 2">
    <name type="scientific">Ixodes persulcatus</name>
    <name type="common">Taiga tick</name>
    <dbReference type="NCBI Taxonomy" id="34615"/>
    <lineage>
        <taxon>Eukaryota</taxon>
        <taxon>Metazoa</taxon>
        <taxon>Ecdysozoa</taxon>
        <taxon>Arthropoda</taxon>
        <taxon>Chelicerata</taxon>
        <taxon>Arachnida</taxon>
        <taxon>Acari</taxon>
        <taxon>Parasitiformes</taxon>
        <taxon>Ixodida</taxon>
        <taxon>Ixodoidea</taxon>
        <taxon>Ixodidae</taxon>
        <taxon>Ixodinae</taxon>
        <taxon>Ixodes</taxon>
    </lineage>
</organism>